<sequence>MTDNPVWNFAPFGGGESISCSACGSTLTKRVTLEDHIPQQVNIDSQSYQSSGLVLEDHIPQQVNTDSQSYQSTVLVLEDHIPPQVNTDSQNDQLIELVLEDNIPQQVTRDSQSYQSSGLVHSSPLGTSNNGSSSTSEINNVQMQNGDEIVQPSQRFIDKGKSPVIEQVSSPTETLQEQICNNLQGFAISRSDDEQDDILIYQRINHYIPENEIGLGCVLLKQPVSPPKESKLEPPSAAFTFTASAAPKEAKSQFMFKSPDNSQPKDIFRPQSPPSKK</sequence>
<gene>
    <name evidence="2" type="ORF">ACH5RR_001935</name>
</gene>
<dbReference type="Proteomes" id="UP001630127">
    <property type="component" value="Unassembled WGS sequence"/>
</dbReference>
<evidence type="ECO:0008006" key="4">
    <source>
        <dbReference type="Google" id="ProtNLM"/>
    </source>
</evidence>
<evidence type="ECO:0000313" key="2">
    <source>
        <dbReference type="EMBL" id="KAL3538569.1"/>
    </source>
</evidence>
<protein>
    <recommendedName>
        <fullName evidence="4">C2H2-type domain-containing protein</fullName>
    </recommendedName>
</protein>
<accession>A0ABD3B551</accession>
<feature type="region of interest" description="Disordered" evidence="1">
    <location>
        <begin position="250"/>
        <end position="277"/>
    </location>
</feature>
<reference evidence="2 3" key="1">
    <citation type="submission" date="2024-11" db="EMBL/GenBank/DDBJ databases">
        <title>A near-complete genome assembly of Cinchona calisaya.</title>
        <authorList>
            <person name="Lian D.C."/>
            <person name="Zhao X.W."/>
            <person name="Wei L."/>
        </authorList>
    </citation>
    <scope>NUCLEOTIDE SEQUENCE [LARGE SCALE GENOMIC DNA]</scope>
    <source>
        <tissue evidence="2">Nenye</tissue>
    </source>
</reference>
<keyword evidence="3" id="KW-1185">Reference proteome</keyword>
<dbReference type="AlphaFoldDB" id="A0ABD3B551"/>
<dbReference type="InterPro" id="IPR044589">
    <property type="entry name" value="GATA26/27"/>
</dbReference>
<dbReference type="PANTHER" id="PTHR46855:SF11">
    <property type="entry name" value="GATA TRANSCRIPTION FACTOR 26-LIKE"/>
    <property type="match status" value="1"/>
</dbReference>
<evidence type="ECO:0000256" key="1">
    <source>
        <dbReference type="SAM" id="MobiDB-lite"/>
    </source>
</evidence>
<dbReference type="PANTHER" id="PTHR46855">
    <property type="entry name" value="OSJNBB0038F03.10 PROTEIN"/>
    <property type="match status" value="1"/>
</dbReference>
<feature type="compositionally biased region" description="Polar residues" evidence="1">
    <location>
        <begin position="107"/>
        <end position="120"/>
    </location>
</feature>
<proteinExistence type="predicted"/>
<name>A0ABD3B551_9GENT</name>
<dbReference type="EMBL" id="JBJUIK010000001">
    <property type="protein sequence ID" value="KAL3538569.1"/>
    <property type="molecule type" value="Genomic_DNA"/>
</dbReference>
<feature type="compositionally biased region" description="Low complexity" evidence="1">
    <location>
        <begin position="122"/>
        <end position="136"/>
    </location>
</feature>
<organism evidence="2 3">
    <name type="scientific">Cinchona calisaya</name>
    <dbReference type="NCBI Taxonomy" id="153742"/>
    <lineage>
        <taxon>Eukaryota</taxon>
        <taxon>Viridiplantae</taxon>
        <taxon>Streptophyta</taxon>
        <taxon>Embryophyta</taxon>
        <taxon>Tracheophyta</taxon>
        <taxon>Spermatophyta</taxon>
        <taxon>Magnoliopsida</taxon>
        <taxon>eudicotyledons</taxon>
        <taxon>Gunneridae</taxon>
        <taxon>Pentapetalae</taxon>
        <taxon>asterids</taxon>
        <taxon>lamiids</taxon>
        <taxon>Gentianales</taxon>
        <taxon>Rubiaceae</taxon>
        <taxon>Cinchonoideae</taxon>
        <taxon>Cinchoneae</taxon>
        <taxon>Cinchona</taxon>
    </lineage>
</organism>
<evidence type="ECO:0000313" key="3">
    <source>
        <dbReference type="Proteomes" id="UP001630127"/>
    </source>
</evidence>
<feature type="region of interest" description="Disordered" evidence="1">
    <location>
        <begin position="107"/>
        <end position="138"/>
    </location>
</feature>
<comment type="caution">
    <text evidence="2">The sequence shown here is derived from an EMBL/GenBank/DDBJ whole genome shotgun (WGS) entry which is preliminary data.</text>
</comment>